<keyword evidence="2" id="KW-1185">Reference proteome</keyword>
<dbReference type="EMBL" id="SRZK01000149">
    <property type="protein sequence ID" value="TGZ09170.1"/>
    <property type="molecule type" value="Genomic_DNA"/>
</dbReference>
<dbReference type="Proteomes" id="UP000306274">
    <property type="component" value="Unassembled WGS sequence"/>
</dbReference>
<feature type="non-terminal residue" evidence="1">
    <location>
        <position position="1"/>
    </location>
</feature>
<evidence type="ECO:0000313" key="2">
    <source>
        <dbReference type="Proteomes" id="UP000306274"/>
    </source>
</evidence>
<organism evidence="1 2">
    <name type="scientific">Streptomyces rhizosphaericola</name>
    <dbReference type="NCBI Taxonomy" id="2564098"/>
    <lineage>
        <taxon>Bacteria</taxon>
        <taxon>Bacillati</taxon>
        <taxon>Actinomycetota</taxon>
        <taxon>Actinomycetes</taxon>
        <taxon>Kitasatosporales</taxon>
        <taxon>Streptomycetaceae</taxon>
        <taxon>Streptomyces</taxon>
    </lineage>
</organism>
<accession>A0ABY2PDQ0</accession>
<reference evidence="1 2" key="1">
    <citation type="submission" date="2019-04" db="EMBL/GenBank/DDBJ databases">
        <title>Streptomyces rhizosphaericola sp. nov., an actinobacterium isolated from the wheat rhizosphere.</title>
        <authorList>
            <person name="Vargas Hoyos H.A."/>
            <person name="Santos S.N."/>
            <person name="Genuario D.B."/>
            <person name="Melo I.S."/>
            <person name="Da Silva L.J."/>
            <person name="Da Silva F.S.P."/>
            <person name="Zucchi T.D."/>
        </authorList>
    </citation>
    <scope>NUCLEOTIDE SEQUENCE [LARGE SCALE GENOMIC DNA]</scope>
    <source>
        <strain evidence="1 2">1AS2c</strain>
    </source>
</reference>
<protein>
    <submittedName>
        <fullName evidence="1">Uncharacterized protein</fullName>
    </submittedName>
</protein>
<dbReference type="RefSeq" id="WP_136016517.1">
    <property type="nucleotide sequence ID" value="NZ_SRZK01000149.1"/>
</dbReference>
<gene>
    <name evidence="1" type="ORF">E5Z02_16655</name>
</gene>
<evidence type="ECO:0000313" key="1">
    <source>
        <dbReference type="EMBL" id="TGZ09170.1"/>
    </source>
</evidence>
<proteinExistence type="predicted"/>
<comment type="caution">
    <text evidence="1">The sequence shown here is derived from an EMBL/GenBank/DDBJ whole genome shotgun (WGS) entry which is preliminary data.</text>
</comment>
<name>A0ABY2PDQ0_9ACTN</name>
<sequence length="59" mass="5879">AARSAAGAPLPPAERADVDRITASARAALGAEAFSGAYAEGARLTPEEAARRARTGPTS</sequence>